<accession>Q8WSL6</accession>
<protein>
    <submittedName>
        <fullName evidence="1">Ubiquitin</fullName>
    </submittedName>
</protein>
<feature type="non-terminal residue" evidence="1">
    <location>
        <position position="1"/>
    </location>
</feature>
<dbReference type="AlphaFoldDB" id="Q8WSL6"/>
<evidence type="ECO:0000313" key="1">
    <source>
        <dbReference type="EMBL" id="AAL55525.1"/>
    </source>
</evidence>
<organism evidence="1">
    <name type="scientific">Amblyomma americanum</name>
    <name type="common">Lone star tick</name>
    <dbReference type="NCBI Taxonomy" id="6943"/>
    <lineage>
        <taxon>Eukaryota</taxon>
        <taxon>Metazoa</taxon>
        <taxon>Ecdysozoa</taxon>
        <taxon>Arthropoda</taxon>
        <taxon>Chelicerata</taxon>
        <taxon>Arachnida</taxon>
        <taxon>Acari</taxon>
        <taxon>Parasitiformes</taxon>
        <taxon>Ixodida</taxon>
        <taxon>Ixodoidea</taxon>
        <taxon>Ixodidae</taxon>
        <taxon>Amblyomminae</taxon>
        <taxon>Amblyomma</taxon>
    </lineage>
</organism>
<name>Q8WSL6_AMBAM</name>
<sequence length="69" mass="7616">SARGLTANLSTRRTRQLASIWKMMTPLTCSSSRRVACAAPHRQVTLSDNFQLGHHVGWVQCPGDTVFCT</sequence>
<proteinExistence type="evidence at transcript level"/>
<reference evidence="1" key="1">
    <citation type="submission" date="1999-03" db="EMBL/GenBank/DDBJ databases">
        <title>Ubiquitin in the Ixodid tick midgut.</title>
        <authorList>
            <person name="Jaworski D.C."/>
            <person name="Barbour A.G."/>
        </authorList>
    </citation>
    <scope>NUCLEOTIDE SEQUENCE</scope>
</reference>
<dbReference type="EMBL" id="AF133726">
    <property type="protein sequence ID" value="AAL55525.1"/>
    <property type="molecule type" value="mRNA"/>
</dbReference>